<dbReference type="Gene3D" id="3.10.50.40">
    <property type="match status" value="1"/>
</dbReference>
<dbReference type="GO" id="GO:0005730">
    <property type="term" value="C:nucleolus"/>
    <property type="evidence" value="ECO:0007669"/>
    <property type="project" value="TreeGrafter"/>
</dbReference>
<evidence type="ECO:0000256" key="3">
    <source>
        <dbReference type="ARBA" id="ARBA00023110"/>
    </source>
</evidence>
<gene>
    <name evidence="7" type="ORF">NAEGRDRAFT_30815</name>
</gene>
<keyword evidence="8" id="KW-1185">Reference proteome</keyword>
<dbReference type="AlphaFoldDB" id="D2V314"/>
<dbReference type="GeneID" id="8861538"/>
<dbReference type="PROSITE" id="PS50059">
    <property type="entry name" value="FKBP_PPIASE"/>
    <property type="match status" value="1"/>
</dbReference>
<reference evidence="7 8" key="1">
    <citation type="journal article" date="2010" name="Cell">
        <title>The genome of Naegleria gruberi illuminates early eukaryotic versatility.</title>
        <authorList>
            <person name="Fritz-Laylin L.K."/>
            <person name="Prochnik S.E."/>
            <person name="Ginger M.L."/>
            <person name="Dacks J.B."/>
            <person name="Carpenter M.L."/>
            <person name="Field M.C."/>
            <person name="Kuo A."/>
            <person name="Paredez A."/>
            <person name="Chapman J."/>
            <person name="Pham J."/>
            <person name="Shu S."/>
            <person name="Neupane R."/>
            <person name="Cipriano M."/>
            <person name="Mancuso J."/>
            <person name="Tu H."/>
            <person name="Salamov A."/>
            <person name="Lindquist E."/>
            <person name="Shapiro H."/>
            <person name="Lucas S."/>
            <person name="Grigoriev I.V."/>
            <person name="Cande W.Z."/>
            <person name="Fulton C."/>
            <person name="Rokhsar D.S."/>
            <person name="Dawson S.C."/>
        </authorList>
    </citation>
    <scope>NUCLEOTIDE SEQUENCE [LARGE SCALE GENOMIC DNA]</scope>
    <source>
        <strain evidence="7 8">NEG-M</strain>
    </source>
</reference>
<evidence type="ECO:0000256" key="5">
    <source>
        <dbReference type="PROSITE-ProRule" id="PRU00277"/>
    </source>
</evidence>
<evidence type="ECO:0000313" key="7">
    <source>
        <dbReference type="EMBL" id="EFC48699.1"/>
    </source>
</evidence>
<dbReference type="PANTHER" id="PTHR43811">
    <property type="entry name" value="FKBP-TYPE PEPTIDYL-PROLYL CIS-TRANS ISOMERASE FKPA"/>
    <property type="match status" value="1"/>
</dbReference>
<dbReference type="OrthoDB" id="1902587at2759"/>
<dbReference type="GO" id="GO:0000785">
    <property type="term" value="C:chromatin"/>
    <property type="evidence" value="ECO:0007669"/>
    <property type="project" value="TreeGrafter"/>
</dbReference>
<evidence type="ECO:0000256" key="2">
    <source>
        <dbReference type="ARBA" id="ARBA00013194"/>
    </source>
</evidence>
<dbReference type="InterPro" id="IPR046357">
    <property type="entry name" value="PPIase_dom_sf"/>
</dbReference>
<evidence type="ECO:0000313" key="8">
    <source>
        <dbReference type="Proteomes" id="UP000006671"/>
    </source>
</evidence>
<dbReference type="EMBL" id="GG738850">
    <property type="protein sequence ID" value="EFC48699.1"/>
    <property type="molecule type" value="Genomic_DNA"/>
</dbReference>
<dbReference type="Proteomes" id="UP000006671">
    <property type="component" value="Unassembled WGS sequence"/>
</dbReference>
<organism evidence="8">
    <name type="scientific">Naegleria gruberi</name>
    <name type="common">Amoeba</name>
    <dbReference type="NCBI Taxonomy" id="5762"/>
    <lineage>
        <taxon>Eukaryota</taxon>
        <taxon>Discoba</taxon>
        <taxon>Heterolobosea</taxon>
        <taxon>Tetramitia</taxon>
        <taxon>Eutetramitia</taxon>
        <taxon>Vahlkampfiidae</taxon>
        <taxon>Naegleria</taxon>
    </lineage>
</organism>
<dbReference type="STRING" id="5762.D2V314"/>
<dbReference type="EC" id="5.2.1.8" evidence="2 5"/>
<feature type="non-terminal residue" evidence="7">
    <location>
        <position position="125"/>
    </location>
</feature>
<evidence type="ECO:0000259" key="6">
    <source>
        <dbReference type="PROSITE" id="PS50059"/>
    </source>
</evidence>
<comment type="catalytic activity">
    <reaction evidence="1 5">
        <text>[protein]-peptidylproline (omega=180) = [protein]-peptidylproline (omega=0)</text>
        <dbReference type="Rhea" id="RHEA:16237"/>
        <dbReference type="Rhea" id="RHEA-COMP:10747"/>
        <dbReference type="Rhea" id="RHEA-COMP:10748"/>
        <dbReference type="ChEBI" id="CHEBI:83833"/>
        <dbReference type="ChEBI" id="CHEBI:83834"/>
        <dbReference type="EC" id="5.2.1.8"/>
    </reaction>
</comment>
<keyword evidence="4 5" id="KW-0413">Isomerase</keyword>
<name>D2V314_NAEGR</name>
<dbReference type="Pfam" id="PF00254">
    <property type="entry name" value="FKBP_C"/>
    <property type="match status" value="1"/>
</dbReference>
<dbReference type="PANTHER" id="PTHR43811:SF19">
    <property type="entry name" value="39 KDA FK506-BINDING NUCLEAR PROTEIN"/>
    <property type="match status" value="1"/>
</dbReference>
<dbReference type="KEGG" id="ngr:NAEGRDRAFT_30815"/>
<feature type="domain" description="PPIase FKBP-type" evidence="6">
    <location>
        <begin position="28"/>
        <end position="125"/>
    </location>
</feature>
<sequence length="125" mass="13676">MDVTTVNLNELGNNSGAVDPNVAACRDGLKIYVKYSGWIVDNDPKKGFSLGKLFDTNENSNNLFGFKFGESEVISGWEHALKNVRQGGKKFCVIPSHLAYGERGAANVIPPNSILCFQIEVVKIK</sequence>
<dbReference type="VEuPathDB" id="AmoebaDB:NAEGRDRAFT_30815"/>
<dbReference type="SUPFAM" id="SSF54534">
    <property type="entry name" value="FKBP-like"/>
    <property type="match status" value="1"/>
</dbReference>
<dbReference type="GO" id="GO:0003755">
    <property type="term" value="F:peptidyl-prolyl cis-trans isomerase activity"/>
    <property type="evidence" value="ECO:0007669"/>
    <property type="project" value="UniProtKB-KW"/>
</dbReference>
<proteinExistence type="predicted"/>
<dbReference type="InParanoid" id="D2V314"/>
<protein>
    <recommendedName>
        <fullName evidence="2 5">peptidylprolyl isomerase</fullName>
        <ecNumber evidence="2 5">5.2.1.8</ecNumber>
    </recommendedName>
</protein>
<evidence type="ECO:0000256" key="4">
    <source>
        <dbReference type="ARBA" id="ARBA00023235"/>
    </source>
</evidence>
<keyword evidence="3 5" id="KW-0697">Rotamase</keyword>
<evidence type="ECO:0000256" key="1">
    <source>
        <dbReference type="ARBA" id="ARBA00000971"/>
    </source>
</evidence>
<dbReference type="eggNOG" id="KOG0549">
    <property type="taxonomic scope" value="Eukaryota"/>
</dbReference>
<dbReference type="InterPro" id="IPR001179">
    <property type="entry name" value="PPIase_FKBP_dom"/>
</dbReference>
<dbReference type="RefSeq" id="XP_002681443.1">
    <property type="nucleotide sequence ID" value="XM_002681397.1"/>
</dbReference>
<accession>D2V314</accession>